<accession>A0A9D7SC11</accession>
<reference evidence="1 2" key="1">
    <citation type="submission" date="2020-10" db="EMBL/GenBank/DDBJ databases">
        <title>Connecting structure to function with the recovery of over 1000 high-quality activated sludge metagenome-assembled genomes encoding full-length rRNA genes using long-read sequencing.</title>
        <authorList>
            <person name="Singleton C.M."/>
            <person name="Petriglieri F."/>
            <person name="Kristensen J.M."/>
            <person name="Kirkegaard R.H."/>
            <person name="Michaelsen T.Y."/>
            <person name="Andersen M.H."/>
            <person name="Karst S.M."/>
            <person name="Dueholm M.S."/>
            <person name="Nielsen P.H."/>
            <person name="Albertsen M."/>
        </authorList>
    </citation>
    <scope>NUCLEOTIDE SEQUENCE [LARGE SCALE GENOMIC DNA]</scope>
    <source>
        <strain evidence="1">Ribe_18-Q3-R11-54_BAT3C.373</strain>
    </source>
</reference>
<comment type="caution">
    <text evidence="1">The sequence shown here is derived from an EMBL/GenBank/DDBJ whole genome shotgun (WGS) entry which is preliminary data.</text>
</comment>
<proteinExistence type="predicted"/>
<dbReference type="EMBL" id="JADKFW010000014">
    <property type="protein sequence ID" value="MBK9719033.1"/>
    <property type="molecule type" value="Genomic_DNA"/>
</dbReference>
<sequence>MRPNKNAIDVLDTITLFTVNFYKGDDEIIKYEIKVYKLGDDVFADKIGPHYYYGTKTDSVWTVKLTKEKKKLCENFIKKAKSLPKECPQIGSVLEYYIIVLPHDTIMIDGDCDWNKVGFYNLSNKLFAENFRELSNKRMQLEQELNSKIYGKWCVLNLHSEQKRGDIIILSRVNDSKCNWEFGHNFLFRSYCNDIFDMSKSEDYLWNIDQGKIYLIIQGGFNKDQNGDISVANYGAEFIVENIDKNYIQLKFLGR</sequence>
<protein>
    <submittedName>
        <fullName evidence="1">Uncharacterized protein</fullName>
    </submittedName>
</protein>
<gene>
    <name evidence="1" type="ORF">IPO85_16265</name>
</gene>
<evidence type="ECO:0000313" key="1">
    <source>
        <dbReference type="EMBL" id="MBK9719033.1"/>
    </source>
</evidence>
<organism evidence="1 2">
    <name type="scientific">Candidatus Defluviibacterium haderslevense</name>
    <dbReference type="NCBI Taxonomy" id="2981993"/>
    <lineage>
        <taxon>Bacteria</taxon>
        <taxon>Pseudomonadati</taxon>
        <taxon>Bacteroidota</taxon>
        <taxon>Saprospiria</taxon>
        <taxon>Saprospirales</taxon>
        <taxon>Saprospiraceae</taxon>
        <taxon>Candidatus Defluviibacterium</taxon>
    </lineage>
</organism>
<dbReference type="AlphaFoldDB" id="A0A9D7SC11"/>
<name>A0A9D7SC11_9BACT</name>
<evidence type="ECO:0000313" key="2">
    <source>
        <dbReference type="Proteomes" id="UP000808349"/>
    </source>
</evidence>
<dbReference type="Proteomes" id="UP000808349">
    <property type="component" value="Unassembled WGS sequence"/>
</dbReference>